<accession>A0A926HPW2</accession>
<dbReference type="GO" id="GO:0008803">
    <property type="term" value="F:bis(5'-nucleosyl)-tetraphosphatase (symmetrical) activity"/>
    <property type="evidence" value="ECO:0007669"/>
    <property type="project" value="TreeGrafter"/>
</dbReference>
<gene>
    <name evidence="2" type="ORF">H8696_01975</name>
</gene>
<name>A0A926HPW2_9FIRM</name>
<evidence type="ECO:0000259" key="1">
    <source>
        <dbReference type="Pfam" id="PF00149"/>
    </source>
</evidence>
<comment type="caution">
    <text evidence="2">The sequence shown here is derived from an EMBL/GenBank/DDBJ whole genome shotgun (WGS) entry which is preliminary data.</text>
</comment>
<dbReference type="Proteomes" id="UP000623172">
    <property type="component" value="Unassembled WGS sequence"/>
</dbReference>
<dbReference type="Pfam" id="PF00149">
    <property type="entry name" value="Metallophos"/>
    <property type="match status" value="1"/>
</dbReference>
<evidence type="ECO:0000313" key="2">
    <source>
        <dbReference type="EMBL" id="MBC8530616.1"/>
    </source>
</evidence>
<sequence>MIYVTADLHGMAPAAFDGLLARGGVGPADTVFILGDVLDRGEHGIALLESLLCRDNVITLMGNHERMFMSVAEGLIAEITEESVAAFDEARVQMVLDYLMNGGGPTLEAFRKLDPERRGDVLDYILDMPLYETVRAGGRDYLLCHGGIDHFDPAAPLAQYELDDFLWGRPELTEPFYGGSPRLVIGHTPTYCYGGEHRDRVIFTEGFINVDTGRGHGGKAALLCLDTLKWCLES</sequence>
<dbReference type="EMBL" id="JACRSR010000001">
    <property type="protein sequence ID" value="MBC8530616.1"/>
    <property type="molecule type" value="Genomic_DNA"/>
</dbReference>
<dbReference type="GO" id="GO:0110154">
    <property type="term" value="P:RNA decapping"/>
    <property type="evidence" value="ECO:0007669"/>
    <property type="project" value="TreeGrafter"/>
</dbReference>
<dbReference type="AlphaFoldDB" id="A0A926HPW2"/>
<dbReference type="InterPro" id="IPR050126">
    <property type="entry name" value="Ap4A_hydrolase"/>
</dbReference>
<dbReference type="RefSeq" id="WP_249314588.1">
    <property type="nucleotide sequence ID" value="NZ_JACRSR010000001.1"/>
</dbReference>
<protein>
    <submittedName>
        <fullName evidence="2">Metallophosphoesterase</fullName>
    </submittedName>
</protein>
<feature type="domain" description="Calcineurin-like phosphoesterase" evidence="1">
    <location>
        <begin position="2"/>
        <end position="198"/>
    </location>
</feature>
<dbReference type="SUPFAM" id="SSF56300">
    <property type="entry name" value="Metallo-dependent phosphatases"/>
    <property type="match status" value="1"/>
</dbReference>
<dbReference type="PANTHER" id="PTHR42850">
    <property type="entry name" value="METALLOPHOSPHOESTERASE"/>
    <property type="match status" value="1"/>
</dbReference>
<dbReference type="GO" id="GO:0005737">
    <property type="term" value="C:cytoplasm"/>
    <property type="evidence" value="ECO:0007669"/>
    <property type="project" value="TreeGrafter"/>
</dbReference>
<organism evidence="2 3">
    <name type="scientific">Gehongia tenuis</name>
    <dbReference type="NCBI Taxonomy" id="2763655"/>
    <lineage>
        <taxon>Bacteria</taxon>
        <taxon>Bacillati</taxon>
        <taxon>Bacillota</taxon>
        <taxon>Clostridia</taxon>
        <taxon>Christensenellales</taxon>
        <taxon>Christensenellaceae</taxon>
        <taxon>Gehongia</taxon>
    </lineage>
</organism>
<dbReference type="Gene3D" id="3.60.21.10">
    <property type="match status" value="1"/>
</dbReference>
<keyword evidence="3" id="KW-1185">Reference proteome</keyword>
<proteinExistence type="predicted"/>
<dbReference type="InterPro" id="IPR029052">
    <property type="entry name" value="Metallo-depent_PP-like"/>
</dbReference>
<reference evidence="2" key="1">
    <citation type="submission" date="2020-08" db="EMBL/GenBank/DDBJ databases">
        <title>Genome public.</title>
        <authorList>
            <person name="Liu C."/>
            <person name="Sun Q."/>
        </authorList>
    </citation>
    <scope>NUCLEOTIDE SEQUENCE</scope>
    <source>
        <strain evidence="2">NSJ-53</strain>
    </source>
</reference>
<dbReference type="PANTHER" id="PTHR42850:SF4">
    <property type="entry name" value="ZINC-DEPENDENT ENDOPOLYPHOSPHATASE"/>
    <property type="match status" value="1"/>
</dbReference>
<dbReference type="GO" id="GO:0016791">
    <property type="term" value="F:phosphatase activity"/>
    <property type="evidence" value="ECO:0007669"/>
    <property type="project" value="TreeGrafter"/>
</dbReference>
<dbReference type="InterPro" id="IPR004843">
    <property type="entry name" value="Calcineurin-like_PHP"/>
</dbReference>
<evidence type="ECO:0000313" key="3">
    <source>
        <dbReference type="Proteomes" id="UP000623172"/>
    </source>
</evidence>